<keyword evidence="7 8" id="KW-0472">Membrane</keyword>
<feature type="transmembrane region" description="Helical" evidence="8">
    <location>
        <begin position="263"/>
        <end position="288"/>
    </location>
</feature>
<dbReference type="Proteomes" id="UP001519273">
    <property type="component" value="Unassembled WGS sequence"/>
</dbReference>
<evidence type="ECO:0000256" key="5">
    <source>
        <dbReference type="ARBA" id="ARBA00022692"/>
    </source>
</evidence>
<evidence type="ECO:0000256" key="7">
    <source>
        <dbReference type="ARBA" id="ARBA00023136"/>
    </source>
</evidence>
<accession>A0ABS4H2I9</accession>
<proteinExistence type="inferred from homology"/>
<evidence type="ECO:0000256" key="6">
    <source>
        <dbReference type="ARBA" id="ARBA00022989"/>
    </source>
</evidence>
<evidence type="ECO:0000256" key="4">
    <source>
        <dbReference type="ARBA" id="ARBA00022544"/>
    </source>
</evidence>
<comment type="subcellular location">
    <subcellularLocation>
        <location evidence="1">Membrane</location>
        <topology evidence="1">Multi-pass membrane protein</topology>
    </subcellularLocation>
</comment>
<evidence type="ECO:0000313" key="10">
    <source>
        <dbReference type="Proteomes" id="UP001519273"/>
    </source>
</evidence>
<reference evidence="9 10" key="1">
    <citation type="submission" date="2021-03" db="EMBL/GenBank/DDBJ databases">
        <title>Genomic Encyclopedia of Type Strains, Phase IV (KMG-IV): sequencing the most valuable type-strain genomes for metagenomic binning, comparative biology and taxonomic classification.</title>
        <authorList>
            <person name="Goeker M."/>
        </authorList>
    </citation>
    <scope>NUCLEOTIDE SEQUENCE [LARGE SCALE GENOMIC DNA]</scope>
    <source>
        <strain evidence="9 10">DSM 23491</strain>
    </source>
</reference>
<evidence type="ECO:0000256" key="3">
    <source>
        <dbReference type="ARBA" id="ARBA00022448"/>
    </source>
</evidence>
<evidence type="ECO:0000256" key="2">
    <source>
        <dbReference type="ARBA" id="ARBA00007998"/>
    </source>
</evidence>
<name>A0ABS4H2I9_9BACL</name>
<feature type="transmembrane region" description="Helical" evidence="8">
    <location>
        <begin position="180"/>
        <end position="201"/>
    </location>
</feature>
<feature type="transmembrane region" description="Helical" evidence="8">
    <location>
        <begin position="213"/>
        <end position="235"/>
    </location>
</feature>
<dbReference type="EMBL" id="JAGGKP010000002">
    <property type="protein sequence ID" value="MBP1936748.1"/>
    <property type="molecule type" value="Genomic_DNA"/>
</dbReference>
<keyword evidence="6 8" id="KW-1133">Transmembrane helix</keyword>
<protein>
    <submittedName>
        <fullName evidence="9">Spore germination protein</fullName>
    </submittedName>
</protein>
<feature type="transmembrane region" description="Helical" evidence="8">
    <location>
        <begin position="39"/>
        <end position="57"/>
    </location>
</feature>
<dbReference type="Pfam" id="PF03845">
    <property type="entry name" value="Spore_permease"/>
    <property type="match status" value="1"/>
</dbReference>
<comment type="caution">
    <text evidence="9">The sequence shown here is derived from an EMBL/GenBank/DDBJ whole genome shotgun (WGS) entry which is preliminary data.</text>
</comment>
<keyword evidence="10" id="KW-1185">Reference proteome</keyword>
<feature type="transmembrane region" description="Helical" evidence="8">
    <location>
        <begin position="137"/>
        <end position="160"/>
    </location>
</feature>
<sequence>MDNQITNRQVVLLGAMCTFNITLMHIPVQVTKYAKQHAYLSYLAAGLVVLLAVWLLVRTLKRFNNQSILQALVSRFPSVGRIIALLYLLFYFFIVARDLRMLTDFTNVVLLPSTPLFVVEFIMIATIVFVTRGGMKVLTGMTNIFGPVLILTTLFMPFILVKDFDYSLLMPVLHIDYAGVGKGSWFAFSYLGEIIAFPLILSSQTFRFKDGLLGLLCGVGLLMLLIVLTFLLIGAPLTTRMTYPTYELVRQLEITDFLDRFDILLVAIWFPTVITKIAVSLYVVCYGLKIVIPQISGRMLVAPIGLLSYVCSFWFFENSIHLFSFNRQLTVIGIFFELILPLLLFLILRPKNKGVGHKI</sequence>
<feature type="transmembrane region" description="Helical" evidence="8">
    <location>
        <begin position="9"/>
        <end position="27"/>
    </location>
</feature>
<feature type="transmembrane region" description="Helical" evidence="8">
    <location>
        <begin position="300"/>
        <end position="316"/>
    </location>
</feature>
<evidence type="ECO:0000313" key="9">
    <source>
        <dbReference type="EMBL" id="MBP1936748.1"/>
    </source>
</evidence>
<gene>
    <name evidence="9" type="ORF">J2Z20_001629</name>
</gene>
<dbReference type="NCBIfam" id="TIGR00912">
    <property type="entry name" value="2A0309"/>
    <property type="match status" value="1"/>
</dbReference>
<dbReference type="PANTHER" id="PTHR34975:SF2">
    <property type="entry name" value="SPORE GERMINATION PROTEIN A2"/>
    <property type="match status" value="1"/>
</dbReference>
<comment type="similarity">
    <text evidence="2">Belongs to the amino acid-polyamine-organocation (APC) superfamily. Spore germination protein (SGP) (TC 2.A.3.9) family.</text>
</comment>
<dbReference type="RefSeq" id="WP_209847871.1">
    <property type="nucleotide sequence ID" value="NZ_CBCRVE010000003.1"/>
</dbReference>
<organism evidence="9 10">
    <name type="scientific">Paenibacillus sediminis</name>
    <dbReference type="NCBI Taxonomy" id="664909"/>
    <lineage>
        <taxon>Bacteria</taxon>
        <taxon>Bacillati</taxon>
        <taxon>Bacillota</taxon>
        <taxon>Bacilli</taxon>
        <taxon>Bacillales</taxon>
        <taxon>Paenibacillaceae</taxon>
        <taxon>Paenibacillus</taxon>
    </lineage>
</organism>
<feature type="transmembrane region" description="Helical" evidence="8">
    <location>
        <begin position="328"/>
        <end position="348"/>
    </location>
</feature>
<keyword evidence="3" id="KW-0813">Transport</keyword>
<dbReference type="PANTHER" id="PTHR34975">
    <property type="entry name" value="SPORE GERMINATION PROTEIN A2"/>
    <property type="match status" value="1"/>
</dbReference>
<dbReference type="InterPro" id="IPR004761">
    <property type="entry name" value="Spore_GerAB"/>
</dbReference>
<evidence type="ECO:0000256" key="1">
    <source>
        <dbReference type="ARBA" id="ARBA00004141"/>
    </source>
</evidence>
<keyword evidence="5 8" id="KW-0812">Transmembrane</keyword>
<keyword evidence="4" id="KW-0309">Germination</keyword>
<feature type="transmembrane region" description="Helical" evidence="8">
    <location>
        <begin position="78"/>
        <end position="96"/>
    </location>
</feature>
<feature type="transmembrane region" description="Helical" evidence="8">
    <location>
        <begin position="108"/>
        <end position="130"/>
    </location>
</feature>
<evidence type="ECO:0000256" key="8">
    <source>
        <dbReference type="SAM" id="Phobius"/>
    </source>
</evidence>